<dbReference type="CDD" id="cd00371">
    <property type="entry name" value="HMA"/>
    <property type="match status" value="1"/>
</dbReference>
<dbReference type="PANTHER" id="PTHR22814">
    <property type="entry name" value="COPPER TRANSPORT PROTEIN ATOX1-RELATED"/>
    <property type="match status" value="1"/>
</dbReference>
<evidence type="ECO:0000256" key="9">
    <source>
        <dbReference type="ARBA" id="ARBA00023186"/>
    </source>
</evidence>
<evidence type="ECO:0000256" key="2">
    <source>
        <dbReference type="ARBA" id="ARBA00004496"/>
    </source>
</evidence>
<evidence type="ECO:0000256" key="6">
    <source>
        <dbReference type="ARBA" id="ARBA00022723"/>
    </source>
</evidence>
<keyword evidence="9" id="KW-0143">Chaperone</keyword>
<evidence type="ECO:0000256" key="4">
    <source>
        <dbReference type="ARBA" id="ARBA00016103"/>
    </source>
</evidence>
<comment type="similarity">
    <text evidence="3">Belongs to the CCS1 family.</text>
</comment>
<reference evidence="12" key="1">
    <citation type="submission" date="2016-05" db="EMBL/GenBank/DDBJ databases">
        <title>Comparative genomics of biotechnologically important yeasts.</title>
        <authorList>
            <consortium name="DOE Joint Genome Institute"/>
            <person name="Riley R."/>
            <person name="Haridas S."/>
            <person name="Wolfe K.H."/>
            <person name="Lopes M.R."/>
            <person name="Hittinger C.T."/>
            <person name="Goker M."/>
            <person name="Salamov A."/>
            <person name="Wisecaver J."/>
            <person name="Long T.M."/>
            <person name="Aerts A.L."/>
            <person name="Barry K."/>
            <person name="Choi C."/>
            <person name="Clum A."/>
            <person name="Coughlan A.Y."/>
            <person name="Deshpande S."/>
            <person name="Douglass A.P."/>
            <person name="Hanson S.J."/>
            <person name="Klenk H.-P."/>
            <person name="Labutti K."/>
            <person name="Lapidus A."/>
            <person name="Lindquist E."/>
            <person name="Lipzen A."/>
            <person name="Meier-Kolthoff J.P."/>
            <person name="Ohm R.A."/>
            <person name="Otillar R.P."/>
            <person name="Pangilinan J."/>
            <person name="Peng Y."/>
            <person name="Rokas A."/>
            <person name="Rosa C.A."/>
            <person name="Scheuner C."/>
            <person name="Sibirny A.A."/>
            <person name="Slot J.C."/>
            <person name="Stielow J.B."/>
            <person name="Sun H."/>
            <person name="Kurtzman C.P."/>
            <person name="Blackwell M."/>
            <person name="Grigoriev I.V."/>
            <person name="Jeffries T.W."/>
        </authorList>
    </citation>
    <scope>NUCLEOTIDE SEQUENCE [LARGE SCALE GENOMIC DNA]</scope>
    <source>
        <strain evidence="12">NRRL Y-2460</strain>
    </source>
</reference>
<dbReference type="GO" id="GO:0006825">
    <property type="term" value="P:copper ion transport"/>
    <property type="evidence" value="ECO:0007669"/>
    <property type="project" value="EnsemblFungi"/>
</dbReference>
<dbReference type="AlphaFoldDB" id="A0A1E4TPM8"/>
<name>A0A1E4TPM8_PACTA</name>
<evidence type="ECO:0000256" key="3">
    <source>
        <dbReference type="ARBA" id="ARBA00010636"/>
    </source>
</evidence>
<keyword evidence="7" id="KW-0186">Copper</keyword>
<dbReference type="Proteomes" id="UP000094236">
    <property type="component" value="Unassembled WGS sequence"/>
</dbReference>
<dbReference type="Pfam" id="PF00403">
    <property type="entry name" value="HMA"/>
    <property type="match status" value="1"/>
</dbReference>
<comment type="cofactor">
    <cofactor evidence="1">
        <name>Cu(2+)</name>
        <dbReference type="ChEBI" id="CHEBI:29036"/>
    </cofactor>
</comment>
<evidence type="ECO:0000313" key="12">
    <source>
        <dbReference type="Proteomes" id="UP000094236"/>
    </source>
</evidence>
<dbReference type="GO" id="GO:0101031">
    <property type="term" value="C:protein folding chaperone complex"/>
    <property type="evidence" value="ECO:0007669"/>
    <property type="project" value="EnsemblFungi"/>
</dbReference>
<feature type="domain" description="HMA" evidence="10">
    <location>
        <begin position="9"/>
        <end position="72"/>
    </location>
</feature>
<keyword evidence="5" id="KW-0963">Cytoplasm</keyword>
<dbReference type="InterPro" id="IPR036163">
    <property type="entry name" value="HMA_dom_sf"/>
</dbReference>
<comment type="subcellular location">
    <subcellularLocation>
        <location evidence="2">Cytoplasm</location>
    </subcellularLocation>
</comment>
<accession>A0A1E4TPM8</accession>
<dbReference type="GO" id="GO:0005743">
    <property type="term" value="C:mitochondrial inner membrane"/>
    <property type="evidence" value="ECO:0007669"/>
    <property type="project" value="EnsemblFungi"/>
</dbReference>
<dbReference type="OrthoDB" id="666972at2759"/>
<dbReference type="PROSITE" id="PS50846">
    <property type="entry name" value="HMA_2"/>
    <property type="match status" value="1"/>
</dbReference>
<dbReference type="GO" id="GO:1902693">
    <property type="term" value="C:superoxide dismutase complex"/>
    <property type="evidence" value="ECO:0007669"/>
    <property type="project" value="EnsemblFungi"/>
</dbReference>
<dbReference type="InterPro" id="IPR006121">
    <property type="entry name" value="HMA_dom"/>
</dbReference>
<evidence type="ECO:0000256" key="1">
    <source>
        <dbReference type="ARBA" id="ARBA00001973"/>
    </source>
</evidence>
<dbReference type="GO" id="GO:0005634">
    <property type="term" value="C:nucleus"/>
    <property type="evidence" value="ECO:0007669"/>
    <property type="project" value="EnsemblFungi"/>
</dbReference>
<dbReference type="SUPFAM" id="SSF49329">
    <property type="entry name" value="Cu,Zn superoxide dismutase-like"/>
    <property type="match status" value="1"/>
</dbReference>
<keyword evidence="6" id="KW-0479">Metal-binding</keyword>
<dbReference type="STRING" id="669874.A0A1E4TPM8"/>
<dbReference type="SUPFAM" id="SSF55008">
    <property type="entry name" value="HMA, heavy metal-associated domain"/>
    <property type="match status" value="1"/>
</dbReference>
<evidence type="ECO:0000256" key="5">
    <source>
        <dbReference type="ARBA" id="ARBA00022490"/>
    </source>
</evidence>
<evidence type="ECO:0000259" key="10">
    <source>
        <dbReference type="PROSITE" id="PS50846"/>
    </source>
</evidence>
<evidence type="ECO:0000313" key="11">
    <source>
        <dbReference type="EMBL" id="ODV93669.1"/>
    </source>
</evidence>
<keyword evidence="8" id="KW-1015">Disulfide bond</keyword>
<dbReference type="PANTHER" id="PTHR22814:SF287">
    <property type="entry name" value="COPPER TRANSPORT PROTEIN ATX1"/>
    <property type="match status" value="1"/>
</dbReference>
<dbReference type="EMBL" id="KV454017">
    <property type="protein sequence ID" value="ODV93669.1"/>
    <property type="molecule type" value="Genomic_DNA"/>
</dbReference>
<protein>
    <recommendedName>
        <fullName evidence="4">Superoxide dismutase 1 copper chaperone</fullName>
    </recommendedName>
</protein>
<dbReference type="Gene3D" id="3.30.70.100">
    <property type="match status" value="1"/>
</dbReference>
<dbReference type="GO" id="GO:0016532">
    <property type="term" value="F:superoxide dismutase copper chaperone activity"/>
    <property type="evidence" value="ECO:0007669"/>
    <property type="project" value="EnsemblFungi"/>
</dbReference>
<dbReference type="InterPro" id="IPR036423">
    <property type="entry name" value="SOD-like_Cu/Zn_dom_sf"/>
</dbReference>
<dbReference type="GO" id="GO:0046872">
    <property type="term" value="F:metal ion binding"/>
    <property type="evidence" value="ECO:0007669"/>
    <property type="project" value="UniProtKB-KW"/>
</dbReference>
<sequence length="239" mass="25827">MTQDNPISTFESVYAVPLHCDSCVTSVRNALKEIDGISKFDIDLKSQTLSVEGSVPPSRIVKAIQSTGKDAIIRGTGRPNSAAVCILESFDEKDRLNPVRGLARIVSLNDKQCLIDLTMNGVTKGIYYPSIRSNGNLSQGALSTGKSIYDISPIEVNEQSDLPDLASGQHFVIASMKIDDLIGRSVIVSQLKDKVAPDSLAGVIARSAGIWQNDKEVCSCTGKTVWQERKDAIDKGILF</sequence>
<proteinExistence type="inferred from homology"/>
<dbReference type="GO" id="GO:0019430">
    <property type="term" value="P:removal of superoxide radicals"/>
    <property type="evidence" value="ECO:0007669"/>
    <property type="project" value="EnsemblFungi"/>
</dbReference>
<dbReference type="FunFam" id="3.30.70.100:FF:000038">
    <property type="entry name" value="Superoxide dismutase 1 copper chaperone"/>
    <property type="match status" value="1"/>
</dbReference>
<organism evidence="11 12">
    <name type="scientific">Pachysolen tannophilus NRRL Y-2460</name>
    <dbReference type="NCBI Taxonomy" id="669874"/>
    <lineage>
        <taxon>Eukaryota</taxon>
        <taxon>Fungi</taxon>
        <taxon>Dikarya</taxon>
        <taxon>Ascomycota</taxon>
        <taxon>Saccharomycotina</taxon>
        <taxon>Pichiomycetes</taxon>
        <taxon>Pachysolenaceae</taxon>
        <taxon>Pachysolen</taxon>
    </lineage>
</organism>
<dbReference type="Gene3D" id="2.60.40.200">
    <property type="entry name" value="Superoxide dismutase, copper/zinc binding domain"/>
    <property type="match status" value="1"/>
</dbReference>
<evidence type="ECO:0000256" key="8">
    <source>
        <dbReference type="ARBA" id="ARBA00023157"/>
    </source>
</evidence>
<keyword evidence="12" id="KW-1185">Reference proteome</keyword>
<dbReference type="GO" id="GO:0005829">
    <property type="term" value="C:cytosol"/>
    <property type="evidence" value="ECO:0007669"/>
    <property type="project" value="EnsemblFungi"/>
</dbReference>
<gene>
    <name evidence="11" type="ORF">PACTADRAFT_4572</name>
</gene>
<evidence type="ECO:0000256" key="7">
    <source>
        <dbReference type="ARBA" id="ARBA00023008"/>
    </source>
</evidence>